<dbReference type="Pfam" id="PF13456">
    <property type="entry name" value="RVT_3"/>
    <property type="match status" value="1"/>
</dbReference>
<dbReference type="AlphaFoldDB" id="A0A445BIN7"/>
<accession>A0A445BIN7</accession>
<feature type="domain" description="RNase H type-1" evidence="1">
    <location>
        <begin position="213"/>
        <end position="333"/>
    </location>
</feature>
<name>A0A445BIN7_ARAHY</name>
<reference evidence="2 3" key="1">
    <citation type="submission" date="2019-01" db="EMBL/GenBank/DDBJ databases">
        <title>Sequencing of cultivated peanut Arachis hypogaea provides insights into genome evolution and oil improvement.</title>
        <authorList>
            <person name="Chen X."/>
        </authorList>
    </citation>
    <scope>NUCLEOTIDE SEQUENCE [LARGE SCALE GENOMIC DNA]</scope>
    <source>
        <strain evidence="3">cv. Fuhuasheng</strain>
        <tissue evidence="2">Leaves</tissue>
    </source>
</reference>
<evidence type="ECO:0000313" key="2">
    <source>
        <dbReference type="EMBL" id="RYR38530.1"/>
    </source>
</evidence>
<keyword evidence="3" id="KW-1185">Reference proteome</keyword>
<dbReference type="Gene3D" id="3.60.10.10">
    <property type="entry name" value="Endonuclease/exonuclease/phosphatase"/>
    <property type="match status" value="1"/>
</dbReference>
<dbReference type="Gene3D" id="3.30.420.10">
    <property type="entry name" value="Ribonuclease H-like superfamily/Ribonuclease H"/>
    <property type="match status" value="1"/>
</dbReference>
<comment type="caution">
    <text evidence="2">The sequence shown here is derived from an EMBL/GenBank/DDBJ whole genome shotgun (WGS) entry which is preliminary data.</text>
</comment>
<dbReference type="GO" id="GO:0004523">
    <property type="term" value="F:RNA-DNA hybrid ribonuclease activity"/>
    <property type="evidence" value="ECO:0007669"/>
    <property type="project" value="InterPro"/>
</dbReference>
<dbReference type="GO" id="GO:0003676">
    <property type="term" value="F:nucleic acid binding"/>
    <property type="evidence" value="ECO:0007669"/>
    <property type="project" value="InterPro"/>
</dbReference>
<dbReference type="InterPro" id="IPR002156">
    <property type="entry name" value="RNaseH_domain"/>
</dbReference>
<protein>
    <recommendedName>
        <fullName evidence="1">RNase H type-1 domain-containing protein</fullName>
    </recommendedName>
</protein>
<dbReference type="InterPro" id="IPR012337">
    <property type="entry name" value="RNaseH-like_sf"/>
</dbReference>
<evidence type="ECO:0000313" key="3">
    <source>
        <dbReference type="Proteomes" id="UP000289738"/>
    </source>
</evidence>
<dbReference type="Proteomes" id="UP000289738">
    <property type="component" value="Chromosome A09"/>
</dbReference>
<proteinExistence type="predicted"/>
<dbReference type="PANTHER" id="PTHR47074">
    <property type="entry name" value="BNAC02G40300D PROTEIN"/>
    <property type="match status" value="1"/>
</dbReference>
<dbReference type="CDD" id="cd06222">
    <property type="entry name" value="RNase_H_like"/>
    <property type="match status" value="1"/>
</dbReference>
<gene>
    <name evidence="2" type="ORF">Ahy_A09g043574</name>
</gene>
<organism evidence="2 3">
    <name type="scientific">Arachis hypogaea</name>
    <name type="common">Peanut</name>
    <dbReference type="NCBI Taxonomy" id="3818"/>
    <lineage>
        <taxon>Eukaryota</taxon>
        <taxon>Viridiplantae</taxon>
        <taxon>Streptophyta</taxon>
        <taxon>Embryophyta</taxon>
        <taxon>Tracheophyta</taxon>
        <taxon>Spermatophyta</taxon>
        <taxon>Magnoliopsida</taxon>
        <taxon>eudicotyledons</taxon>
        <taxon>Gunneridae</taxon>
        <taxon>Pentapetalae</taxon>
        <taxon>rosids</taxon>
        <taxon>fabids</taxon>
        <taxon>Fabales</taxon>
        <taxon>Fabaceae</taxon>
        <taxon>Papilionoideae</taxon>
        <taxon>50 kb inversion clade</taxon>
        <taxon>dalbergioids sensu lato</taxon>
        <taxon>Dalbergieae</taxon>
        <taxon>Pterocarpus clade</taxon>
        <taxon>Arachis</taxon>
    </lineage>
</organism>
<dbReference type="InterPro" id="IPR052929">
    <property type="entry name" value="RNase_H-like_EbsB-rel"/>
</dbReference>
<dbReference type="PANTHER" id="PTHR47074:SF11">
    <property type="entry name" value="REVERSE TRANSCRIPTASE-LIKE PROTEIN"/>
    <property type="match status" value="1"/>
</dbReference>
<dbReference type="SUPFAM" id="SSF53098">
    <property type="entry name" value="Ribonuclease H-like"/>
    <property type="match status" value="1"/>
</dbReference>
<dbReference type="InterPro" id="IPR044730">
    <property type="entry name" value="RNase_H-like_dom_plant"/>
</dbReference>
<dbReference type="InterPro" id="IPR036397">
    <property type="entry name" value="RNaseH_sf"/>
</dbReference>
<evidence type="ECO:0000259" key="1">
    <source>
        <dbReference type="Pfam" id="PF13456"/>
    </source>
</evidence>
<dbReference type="STRING" id="3818.A0A445BIN7"/>
<sequence length="376" mass="42670">MTGKTQWLRRRAYRCPQLNQEYNKLELSRGSSSRDDIKGGRFTWFGNPRNGVVTRERIDRALVNWEWRVLYQQASLKALSAISSDHCPLVLDVNQVQRIEKTFKFEAFWTDHEECENTARATWFGAECQWTPTVETVSSIGKWMVECIKRLRAGGGGDQEKRVSKLGFLMATALEATYCKQVEKQQTHKTEIIRWKTNLVKWRPPPENWLKANVDAAFKKDTGTGAIAVVIRNHRGRIMLGFSGKIQARSSIMAEAQAIRQALIIVNNLQMGRILIESDNLKLVQAIKSKTDLGEALAIIQDIRILMETSPEKGVTWTPRNGNRLAHAVAKAAEAETLPGSHSANHGLRYKEDGMMELGQAMMEGHVDEAWLLLRR</sequence>
<dbReference type="EMBL" id="SDMP01000009">
    <property type="protein sequence ID" value="RYR38530.1"/>
    <property type="molecule type" value="Genomic_DNA"/>
</dbReference>
<dbReference type="SUPFAM" id="SSF56219">
    <property type="entry name" value="DNase I-like"/>
    <property type="match status" value="1"/>
</dbReference>
<dbReference type="InterPro" id="IPR036691">
    <property type="entry name" value="Endo/exonu/phosph_ase_sf"/>
</dbReference>